<proteinExistence type="predicted"/>
<dbReference type="EMBL" id="JACGWN010000010">
    <property type="protein sequence ID" value="KAL0426415.1"/>
    <property type="molecule type" value="Genomic_DNA"/>
</dbReference>
<name>A0AAW2V9M2_9LAMI</name>
<dbReference type="AlphaFoldDB" id="A0AAW2V9M2"/>
<protein>
    <submittedName>
        <fullName evidence="1">Uncharacterized protein</fullName>
    </submittedName>
</protein>
<comment type="caution">
    <text evidence="1">The sequence shown here is derived from an EMBL/GenBank/DDBJ whole genome shotgun (WGS) entry which is preliminary data.</text>
</comment>
<sequence>MQQKVAKDGWYVPCAAHNVCRQWSSWLPQDDGKIVLGDVPKGCLVVVGEDHKRSEAPVLHGIDQAPKVYDFTADLRLWMPCDENIAIFLVHYIHV</sequence>
<evidence type="ECO:0000313" key="1">
    <source>
        <dbReference type="EMBL" id="KAL0426415.1"/>
    </source>
</evidence>
<accession>A0AAW2V9M2</accession>
<reference evidence="1" key="1">
    <citation type="submission" date="2020-06" db="EMBL/GenBank/DDBJ databases">
        <authorList>
            <person name="Li T."/>
            <person name="Hu X."/>
            <person name="Zhang T."/>
            <person name="Song X."/>
            <person name="Zhang H."/>
            <person name="Dai N."/>
            <person name="Sheng W."/>
            <person name="Hou X."/>
            <person name="Wei L."/>
        </authorList>
    </citation>
    <scope>NUCLEOTIDE SEQUENCE</scope>
    <source>
        <strain evidence="1">KEN1</strain>
        <tissue evidence="1">Leaf</tissue>
    </source>
</reference>
<reference evidence="1" key="2">
    <citation type="journal article" date="2024" name="Plant">
        <title>Genomic evolution and insights into agronomic trait innovations of Sesamum species.</title>
        <authorList>
            <person name="Miao H."/>
            <person name="Wang L."/>
            <person name="Qu L."/>
            <person name="Liu H."/>
            <person name="Sun Y."/>
            <person name="Le M."/>
            <person name="Wang Q."/>
            <person name="Wei S."/>
            <person name="Zheng Y."/>
            <person name="Lin W."/>
            <person name="Duan Y."/>
            <person name="Cao H."/>
            <person name="Xiong S."/>
            <person name="Wang X."/>
            <person name="Wei L."/>
            <person name="Li C."/>
            <person name="Ma Q."/>
            <person name="Ju M."/>
            <person name="Zhao R."/>
            <person name="Li G."/>
            <person name="Mu C."/>
            <person name="Tian Q."/>
            <person name="Mei H."/>
            <person name="Zhang T."/>
            <person name="Gao T."/>
            <person name="Zhang H."/>
        </authorList>
    </citation>
    <scope>NUCLEOTIDE SEQUENCE</scope>
    <source>
        <strain evidence="1">KEN1</strain>
    </source>
</reference>
<gene>
    <name evidence="1" type="ORF">Slati_2816300</name>
</gene>
<organism evidence="1">
    <name type="scientific">Sesamum latifolium</name>
    <dbReference type="NCBI Taxonomy" id="2727402"/>
    <lineage>
        <taxon>Eukaryota</taxon>
        <taxon>Viridiplantae</taxon>
        <taxon>Streptophyta</taxon>
        <taxon>Embryophyta</taxon>
        <taxon>Tracheophyta</taxon>
        <taxon>Spermatophyta</taxon>
        <taxon>Magnoliopsida</taxon>
        <taxon>eudicotyledons</taxon>
        <taxon>Gunneridae</taxon>
        <taxon>Pentapetalae</taxon>
        <taxon>asterids</taxon>
        <taxon>lamiids</taxon>
        <taxon>Lamiales</taxon>
        <taxon>Pedaliaceae</taxon>
        <taxon>Sesamum</taxon>
    </lineage>
</organism>